<gene>
    <name evidence="2" type="ordered locus">Cgl1814</name>
</gene>
<accession>Q8NPJ8</accession>
<reference evidence="3" key="1">
    <citation type="journal article" date="2003" name="Appl. Microbiol. Biotechnol.">
        <title>The Corynebacterium glutamicum genome: features and impacts on biotechnological processes.</title>
        <authorList>
            <person name="Ikeda M."/>
            <person name="Nakagawa S."/>
        </authorList>
    </citation>
    <scope>NUCLEOTIDE SEQUENCE [LARGE SCALE GENOMIC DNA]</scope>
    <source>
        <strain evidence="3">ATCC 13032 / DSM 20300 / BCRC 11384 / JCM 1318 / LMG 3730 / NCIMB 10025</strain>
    </source>
</reference>
<accession>Q6M4G6</accession>
<dbReference type="AlphaFoldDB" id="Q8NPJ8"/>
<feature type="domain" description="AbiTii" evidence="1">
    <location>
        <begin position="8"/>
        <end position="198"/>
    </location>
</feature>
<evidence type="ECO:0000259" key="1">
    <source>
        <dbReference type="Pfam" id="PF18864"/>
    </source>
</evidence>
<dbReference type="PATRIC" id="fig|196627.13.peg.1760"/>
<dbReference type="Pfam" id="PF18864">
    <property type="entry name" value="AbiTii"/>
    <property type="match status" value="1"/>
</dbReference>
<dbReference type="OrthoDB" id="4157938at2"/>
<dbReference type="EMBL" id="BA000036">
    <property type="protein sequence ID" value="BAB99207.1"/>
    <property type="molecule type" value="Genomic_DNA"/>
</dbReference>
<sequence>MIFSMTDSLLVSIRKGLIEERPLTELLRACIFLGSDTNSDSLQEWAKNELNGYGSIDGIPEYRKLKGPPVFAKIQAGNSIMSNMVLGPHNVPERARKYFPEELHFDQPIQTLIEWSTRQDGINLSPPNLLRVRDLHNDQYAPLNQILNLNVYLDNSYFSGIVDRIRTLMTSMIADLTHATPLDELPSSEKVNATVMKHIENNYETTITQANGAVAIGNSAKAVQKGLSVDDLLKIMQTINPEKFDLGEARAEAEESIQSIADELKKESPNKGFIQNAFEKLKELSIKAGDKAFTTMLNLVGKQIIENIPQLVSGG</sequence>
<dbReference type="STRING" id="196627.cg2034"/>
<proteinExistence type="predicted"/>
<dbReference type="InterPro" id="IPR041304">
    <property type="entry name" value="AbiTii"/>
</dbReference>
<name>Q8NPJ8_CORGL</name>
<dbReference type="KEGG" id="cgl:Cgl1814"/>
<dbReference type="KEGG" id="cgb:cg2034"/>
<evidence type="ECO:0000313" key="3">
    <source>
        <dbReference type="Proteomes" id="UP000000582"/>
    </source>
</evidence>
<dbReference type="GO" id="GO:0009432">
    <property type="term" value="P:SOS response"/>
    <property type="evidence" value="ECO:0000269"/>
    <property type="project" value="CollecTF"/>
</dbReference>
<dbReference type="eggNOG" id="ENOG5031V6J">
    <property type="taxonomic scope" value="Bacteria"/>
</dbReference>
<evidence type="ECO:0000313" key="2">
    <source>
        <dbReference type="EMBL" id="BAB99207.1"/>
    </source>
</evidence>
<organism evidence="2 3">
    <name type="scientific">Corynebacterium glutamicum (strain ATCC 13032 / DSM 20300 / JCM 1318 / BCRC 11384 / CCUG 27702 / LMG 3730 / NBRC 12168 / NCIMB 10025 / NRRL B-2784 / 534)</name>
    <dbReference type="NCBI Taxonomy" id="196627"/>
    <lineage>
        <taxon>Bacteria</taxon>
        <taxon>Bacillati</taxon>
        <taxon>Actinomycetota</taxon>
        <taxon>Actinomycetes</taxon>
        <taxon>Mycobacteriales</taxon>
        <taxon>Corynebacteriaceae</taxon>
        <taxon>Corynebacterium</taxon>
    </lineage>
</organism>
<dbReference type="BioCyc" id="CORYNE:G18NG-11406-MONOMER"/>
<dbReference type="HOGENOM" id="CLU_926742_0_0_11"/>
<keyword evidence="3" id="KW-1185">Reference proteome</keyword>
<dbReference type="Proteomes" id="UP000000582">
    <property type="component" value="Chromosome"/>
</dbReference>
<protein>
    <recommendedName>
        <fullName evidence="1">AbiTii domain-containing protein</fullName>
    </recommendedName>
</protein>